<gene>
    <name evidence="5" type="ORF">FB45DRAFT_755497</name>
</gene>
<reference evidence="5" key="1">
    <citation type="submission" date="2023-03" db="EMBL/GenBank/DDBJ databases">
        <title>Massive genome expansion in bonnet fungi (Mycena s.s.) driven by repeated elements and novel gene families across ecological guilds.</title>
        <authorList>
            <consortium name="Lawrence Berkeley National Laboratory"/>
            <person name="Harder C.B."/>
            <person name="Miyauchi S."/>
            <person name="Viragh M."/>
            <person name="Kuo A."/>
            <person name="Thoen E."/>
            <person name="Andreopoulos B."/>
            <person name="Lu D."/>
            <person name="Skrede I."/>
            <person name="Drula E."/>
            <person name="Henrissat B."/>
            <person name="Morin E."/>
            <person name="Kohler A."/>
            <person name="Barry K."/>
            <person name="LaButti K."/>
            <person name="Morin E."/>
            <person name="Salamov A."/>
            <person name="Lipzen A."/>
            <person name="Mereny Z."/>
            <person name="Hegedus B."/>
            <person name="Baldrian P."/>
            <person name="Stursova M."/>
            <person name="Weitz H."/>
            <person name="Taylor A."/>
            <person name="Grigoriev I.V."/>
            <person name="Nagy L.G."/>
            <person name="Martin F."/>
            <person name="Kauserud H."/>
        </authorList>
    </citation>
    <scope>NUCLEOTIDE SEQUENCE</scope>
    <source>
        <strain evidence="5">9284</strain>
    </source>
</reference>
<dbReference type="PANTHER" id="PTHR24223:SF415">
    <property type="entry name" value="FI20190P1"/>
    <property type="match status" value="1"/>
</dbReference>
<protein>
    <submittedName>
        <fullName evidence="5">P-loop containing nucleoside triphosphate hydrolase protein</fullName>
    </submittedName>
</protein>
<dbReference type="InterPro" id="IPR003439">
    <property type="entry name" value="ABC_transporter-like_ATP-bd"/>
</dbReference>
<dbReference type="GO" id="GO:0016887">
    <property type="term" value="F:ATP hydrolysis activity"/>
    <property type="evidence" value="ECO:0007669"/>
    <property type="project" value="InterPro"/>
</dbReference>
<keyword evidence="5" id="KW-0378">Hydrolase</keyword>
<accession>A0AAD7BFU0</accession>
<dbReference type="PANTHER" id="PTHR24223">
    <property type="entry name" value="ATP-BINDING CASSETTE SUB-FAMILY C"/>
    <property type="match status" value="1"/>
</dbReference>
<dbReference type="InterPro" id="IPR050173">
    <property type="entry name" value="ABC_transporter_C-like"/>
</dbReference>
<comment type="caution">
    <text evidence="5">The sequence shown here is derived from an EMBL/GenBank/DDBJ whole genome shotgun (WGS) entry which is preliminary data.</text>
</comment>
<organism evidence="5 6">
    <name type="scientific">Roridomyces roridus</name>
    <dbReference type="NCBI Taxonomy" id="1738132"/>
    <lineage>
        <taxon>Eukaryota</taxon>
        <taxon>Fungi</taxon>
        <taxon>Dikarya</taxon>
        <taxon>Basidiomycota</taxon>
        <taxon>Agaricomycotina</taxon>
        <taxon>Agaricomycetes</taxon>
        <taxon>Agaricomycetidae</taxon>
        <taxon>Agaricales</taxon>
        <taxon>Marasmiineae</taxon>
        <taxon>Mycenaceae</taxon>
        <taxon>Roridomyces</taxon>
    </lineage>
</organism>
<dbReference type="GO" id="GO:0042626">
    <property type="term" value="F:ATPase-coupled transmembrane transporter activity"/>
    <property type="evidence" value="ECO:0007669"/>
    <property type="project" value="TreeGrafter"/>
</dbReference>
<dbReference type="Pfam" id="PF00005">
    <property type="entry name" value="ABC_tran"/>
    <property type="match status" value="1"/>
</dbReference>
<sequence length="250" mass="27573">MRPKPPQPPSTKLSLSTQVSAGGTNFSQGQRQLIAMARALLRCSSIVVMDEATSSVDFATDSMIQTAIRAEFTDSLLITVAHRLRTIIDYDRLLVLDKGKVVEFDTPLRLIQKEDGIFRSMCLQSGFFGELEAAVGNPISNQVNVQIIRVSLQDALVHVLLVPLPPVPLLSVPLLLTAVLHTPSVHDSPRRWRILCTPRRGRSIPSAHESPRCSRPGWVLRTLHRINPGEGIFERANGGQNREGRLQPVG</sequence>
<dbReference type="GO" id="GO:0016020">
    <property type="term" value="C:membrane"/>
    <property type="evidence" value="ECO:0007669"/>
    <property type="project" value="TreeGrafter"/>
</dbReference>
<evidence type="ECO:0000256" key="2">
    <source>
        <dbReference type="ARBA" id="ARBA00022840"/>
    </source>
</evidence>
<evidence type="ECO:0000313" key="5">
    <source>
        <dbReference type="EMBL" id="KAJ7619536.1"/>
    </source>
</evidence>
<keyword evidence="6" id="KW-1185">Reference proteome</keyword>
<dbReference type="GO" id="GO:0005524">
    <property type="term" value="F:ATP binding"/>
    <property type="evidence" value="ECO:0007669"/>
    <property type="project" value="UniProtKB-KW"/>
</dbReference>
<dbReference type="InterPro" id="IPR027417">
    <property type="entry name" value="P-loop_NTPase"/>
</dbReference>
<evidence type="ECO:0000256" key="1">
    <source>
        <dbReference type="ARBA" id="ARBA00022741"/>
    </source>
</evidence>
<dbReference type="EMBL" id="JARKIF010000018">
    <property type="protein sequence ID" value="KAJ7619536.1"/>
    <property type="molecule type" value="Genomic_DNA"/>
</dbReference>
<dbReference type="Proteomes" id="UP001221142">
    <property type="component" value="Unassembled WGS sequence"/>
</dbReference>
<keyword evidence="1" id="KW-0547">Nucleotide-binding</keyword>
<dbReference type="AlphaFoldDB" id="A0AAD7BFU0"/>
<dbReference type="SUPFAM" id="SSF52540">
    <property type="entry name" value="P-loop containing nucleoside triphosphate hydrolases"/>
    <property type="match status" value="1"/>
</dbReference>
<proteinExistence type="predicted"/>
<evidence type="ECO:0000256" key="3">
    <source>
        <dbReference type="SAM" id="MobiDB-lite"/>
    </source>
</evidence>
<keyword evidence="2" id="KW-0067">ATP-binding</keyword>
<evidence type="ECO:0000313" key="6">
    <source>
        <dbReference type="Proteomes" id="UP001221142"/>
    </source>
</evidence>
<dbReference type="Gene3D" id="3.40.50.300">
    <property type="entry name" value="P-loop containing nucleotide triphosphate hydrolases"/>
    <property type="match status" value="1"/>
</dbReference>
<feature type="region of interest" description="Disordered" evidence="3">
    <location>
        <begin position="231"/>
        <end position="250"/>
    </location>
</feature>
<evidence type="ECO:0000259" key="4">
    <source>
        <dbReference type="Pfam" id="PF00005"/>
    </source>
</evidence>
<feature type="domain" description="ABC transporter" evidence="4">
    <location>
        <begin position="17"/>
        <end position="54"/>
    </location>
</feature>
<name>A0AAD7BFU0_9AGAR</name>